<evidence type="ECO:0000256" key="9">
    <source>
        <dbReference type="ARBA" id="ARBA00023069"/>
    </source>
</evidence>
<sequence length="4120" mass="476463">MIVIGTLECPVNPSLNLLPTVPRRTKLTWQILTEQHGAVVQNLLPTKSKYFLGAAERWITFPEDKSIIFPAETFAPKIQMEQNVESKRLPRNVEMERRRRLYRNQSLDDALKNEGLSSFNILPPNVISSLSTDEDKFGLYSKINYLPLEIFDDEEFDCRTSNDWINLGLIDDVRYPLPAMAFVEKLIINERSNINDDDHLSDLQLDNLYGWQLSAVTDYDSNKKLWTVLTLDGHKRIFLLPRIYIRFLAEDPKVFAKRVAAAVRDRQIAETCIRYNFYLDCMEISDMPTLNENEKEIIISHCTRQRVVKYKSQNIISLMDEIELDYRRTMCDLMWRRVIEHSPDIFKFMQIEFSTDKIVIPQMGKISTNMKNFDELKRYFHWFTLYVLPEVYDAMRCVVNECARVSNMNLFVHNYGKSMSLTAFESQQNQMTLMTMKYLKELWLDKIIQSVRMCLRDVGKGWFNLDQKFPEVYNVMKLKRLMDLIICHMENALRNLVENSVTLYFEMLEGPGTCVVDVDDDFIWGDDLVNTQFDCKVFPVFNVDLMMNSNGAYYSTELNDFEQTIISILDNSLTLCHQIRQVHPFLLTFLKFPVELFLSSVGLLDTRICEIRNRLKFVYQKGIIPLKAYAKEYYKYLELFEMNVEKYVENFKNEEHTAIEIKDEISFHRRMKLNLESTLPKNIFIGPFNVNVYPLKEFLMSKREDCSTKLLFMFTEKLRYKVDEILYEYIEISEKLKEELRNVEHLFDKKEWMETIPLTVKGINENMQKLKIEFDILEHFRWNLSDEDFNVRWEAIGFPRKIEELVAETEERFILEQEKFLKIQTQDEILLQEKIDLLVGNVANVALQTDINMVHDIAIDIKRIWKLMKECQETGIMLNERQKLFGIPVVPFENLSKLMKEFEQYRTLWITASDWLKWYEIWMENPLMTIDGSNIDNYVNEMYKGMLRSIKVFQEFPKVAAVAENIKAQIEDFKPYIGMIQALRNPGMKPRHFEELSVLTGIQMALTPTLTFNNLIVLGIMHFEDIVTKVADEAEKEYSIEGILDKMIKAWDVITMDVMLYKNTGTYIMKISDEILMLLDDHIQNAQQISFSPFKAAFEDRFEEWDYKLKLSQEVILLWIEVQKRWMYLEPIFTSEDISRQLPIESRKFKTMDRSWRRIMKTSHDCPYIMKISPDKSLLESLKECINLLEVVQKGLSDYLETKRMIFPRFFFLSDEELLEILAQTKNVHAVQPHLKKCFENMRELRFEDDLAITRMYSAEYEEVVLRPTIYPEGNVENWLGSVEETMRNTLREIIGEALEIVEETSRKEWVYMWPGQVVLCGGQTYWTAHVEDAIKNNELQSFYEVMLSQLDELRELVRNPQTEIQRLMLEAVIIIEVHARDVLYKLIQENVKNINDFDWISQLRYYWVDNSELKVRAVNAEFSYGYEYLGNNGRLVITPLTDRCYLTLTGALHLKFGGAPAGPAGTGKTETTKDLAKAFAIQCVVFNCSDQLDFLSMGKFFKGLASAGAWACFDEFNRIDIEVLSVIAQQIMTIQKAQQVRAEIFIFEGVEISLKPSCAIFITMNPGYAGRTELPDNLKALFRPVAMMVPNYALIAEISLFSYGFSEAKILAGKITTTFKLSSEQLSTQDHYDFGMRAVKTVIAVAGNLKRELKDVEEQQICLRALRDVNVPKFLSDDLKLFNGIVSDLFPQLTELPVDYGILEAEIRKTILEKGLEDVNEFVKKVIQLYETTLVRHGLMLVGPTGSGKTKCYQVLKDACTALKGQLQPNGKPFRTVLTYVLNPKAVTMGQLYGEYDLDTHEWTDGILSTLIRSGTETMDENKRWYVFDGPVDAVWIENMNTVLDDNKKLCLTSGEIMKLQPTQTMIFEVADLRVASPATVSRCGMIYMEPEGLGLKPFINCWIKSLPTVKNMHDYVEQITKLTKELLFPGLKMVREQLKEIVNTVDSTMIQSYINLMNYRIGPMAGRDNKPLTADLLSPWAAFAIVWSLGATCDYDGRRKFSNWVQNMQRNFQHDLPFPDDGLVFDYRLHDGGFTDHIEGQDPIPPHWIKWSNDIPIIKITPETKYADIEVPTVDNIRHATLMEYLFINNNNILCVGPTGSGKTMTISTKLSRNMPKKFICDFIIFSARTTANQTQDLIDGKLEKRRRDVYGPPLLKKQIFFIDDFNMPAQEVYGAQPPIELIRQFMDFSGWYDRKEIGSFRLIEDVNFIAAMGPPGGGRNPITSRLLRHFHFIAFPEMEDSAKANIFGIILESWLAKTPNYLNLLKSMVDVTLNVFATICKGLLPTPDKSHYTYNLRDLSKVFQGILMADPTTINSYEKLFLLWYHENTRVFSDRLINDDDRNWFSKLLQDTLKEHFDYDVIELVKNKVLFYGDISNTTGQYERITNIRKMKQIVIGHLKEYNNSTTEPMKLVLFQDALDHICRIIRILRQPRGNGLLLGMGGSGRQSLTKLSSHIREYNYFQIKLSKVYSNNDWREDIKNVMLKAGLENQPMVFLFSDTQIKGDFMLEDLNNILNNGDVPNIYSSEEMERIFQVMRGPVQEAGLQINRSNLFSTYIKIVKNNLHNIITMSPIGELFRSRIRQFPALVNCCTIDWFCPWPDSALQTVAMHFLADIKDESINESVLKSIVRTCQFMHSSVIKASDRFLMELNRHNYVTPTSYLQLLSSYGGLLSKKNQELNSGMTRLSTGLNKLMSTETEVKEMQGILKAMKPELELASIATAKMIEQITKDTAEAEKTKEIAMKQEVAATKLKNENQLIRDDAEADLSEAKPMLDDAEASLKALNKGDITEVKAMKRPPVGVLLVIEAMCIVNNVKPNKLPGKLPGEKILDYWTPGSQMLADAGHFLNMMVNFNRDNITEDMINKLKPYIENPDFQPTKILQVSKACHSLCLWIHAMYNYYFVSLKVKPKMEALAKAEEVLIETEKALSDAMDRLKEVENRVQRLKDTLQEKEDKKLELERQKNLCEERMARAVKLVDGLAEEQLRWTLTLSEMNVSLKNVVGDILLSSGAIAYLTPFTDVYRKTLVTSWYEIMGKGVPHTPNCTPISTLGDQVLIRRWQLDGLPRDLLSVENAVIVMHSERWPLFIDPQGQANKWIRNTYKEVGLSITKMTSKDMLRILESSIRFGKACLIENVGIEFESVLDPILMRSYFKHAGQTSIKVGDNVVPYNPEFRLFLTSKLANPHYTPEISIKVLLVNFALTSSGLLDQMMSLVTIQERPDLEQIRNSLIVSNAEMKKDLKELEDRILYRLTSSEGSAVDDLDLILTLDASKAKSEEIKIKVQAAEETQSDIDSTRSLYIPVADRAQILFFCLYDLQYIDTMYQYSLEWFISIFNNSIIAIEKSGDIDKRIVDIQKRFTFDLFCNVCRSLFEKHKLHFAFLVCARIRINDKLIDVDEWRHLLSGIIVANDLPNPDPTWISKRCWKEIQALEMLPKFHEFVIDFKRSLIQFKYIFDAQEDAHLIAFPEPWQSKLDDFEKMLVLKCLRPDKMINAIQMYLKKYLGEEFVEPQTTEISALYKESSQTTPLVFVLSTGTDPAAELYVFAEKQKMSRKLYSISLGQGQGPRAEAMLKQSAEIGNWIFFQNCHLAPSWMPHLETLVETLTQETHSDFRLWLTSAPSPDFPVSILQNGHKMTIEPPRGVKANMFRAYLTQVAEMKNFLESDDPKVEPFKYLVFSLCLFHSILLERRKFGSLGFNIPYEFTSGDLAICLSQLHMFIMEYTVIPFKVLIYTAGHINYGGRITDNWDRRCVLTILEDYYNVDVVSSDFRFDDEGIYYQLPATSTFNDYIEYIKTLPLNDDPSLFGMHPNADISFAQAETYMCLETILNLQPRELSSAVVSVEDITIRQAQEMLITLPESFNLIAIQIRYPVLYEESFNTVLVQEAKRYNTLLNIIKLSLDDLLKALKGLVVMSERLETMARNISNNKIPIIWQEKGYPSLKPLGAWFVDLKERIKFITKWYANGIPPAFWISGFYFPQAFLTATLQNYARKYVISIDTIDFSFQVLDSKPEEKPEDGCVVYGLFLEGCRWGGNYLEESHPKELYTEMSPILLLPELNHEIFEDTIYICPVYKTIARAGTLSTTGHSTNFILAMEIPSQKSQAHWIKRGVAMICALDY</sequence>
<dbReference type="Pfam" id="PF17857">
    <property type="entry name" value="AAA_lid_1"/>
    <property type="match status" value="1"/>
</dbReference>
<feature type="coiled-coil region" evidence="13">
    <location>
        <begin position="2917"/>
        <end position="2972"/>
    </location>
</feature>
<dbReference type="PANTHER" id="PTHR22878">
    <property type="entry name" value="DYNEIN HEAVY CHAIN 6, AXONEMAL-LIKE-RELATED"/>
    <property type="match status" value="1"/>
</dbReference>
<dbReference type="InterPro" id="IPR027417">
    <property type="entry name" value="P-loop_NTPase"/>
</dbReference>
<evidence type="ECO:0000256" key="5">
    <source>
        <dbReference type="ARBA" id="ARBA00022741"/>
    </source>
</evidence>
<dbReference type="InterPro" id="IPR013602">
    <property type="entry name" value="Dynein_heavy_linker"/>
</dbReference>
<evidence type="ECO:0000259" key="14">
    <source>
        <dbReference type="SMART" id="SM00382"/>
    </source>
</evidence>
<dbReference type="Gene3D" id="3.40.50.300">
    <property type="entry name" value="P-loop containing nucleotide triphosphate hydrolases"/>
    <property type="match status" value="5"/>
</dbReference>
<evidence type="ECO:0000256" key="6">
    <source>
        <dbReference type="ARBA" id="ARBA00022840"/>
    </source>
</evidence>
<comment type="similarity">
    <text evidence="2">Belongs to the dynein heavy chain family.</text>
</comment>
<keyword evidence="5" id="KW-0547">Nucleotide-binding</keyword>
<dbReference type="SUPFAM" id="SSF52540">
    <property type="entry name" value="P-loop containing nucleoside triphosphate hydrolases"/>
    <property type="match status" value="4"/>
</dbReference>
<comment type="subcellular location">
    <subcellularLocation>
        <location evidence="1">Cytoplasm</location>
        <location evidence="1">Cytoskeleton</location>
        <location evidence="1">Cilium axoneme</location>
    </subcellularLocation>
</comment>
<dbReference type="Gene3D" id="3.20.180.20">
    <property type="entry name" value="Dynein heavy chain, N-terminal domain 2"/>
    <property type="match status" value="1"/>
</dbReference>
<evidence type="ECO:0000256" key="7">
    <source>
        <dbReference type="ARBA" id="ARBA00023017"/>
    </source>
</evidence>
<accession>A0ABM1INK6</accession>
<dbReference type="Gene3D" id="1.20.1270.280">
    <property type="match status" value="1"/>
</dbReference>
<dbReference type="RefSeq" id="XP_015181793.1">
    <property type="nucleotide sequence ID" value="XM_015326307.1"/>
</dbReference>
<evidence type="ECO:0000256" key="13">
    <source>
        <dbReference type="SAM" id="Coils"/>
    </source>
</evidence>
<name>A0ABM1INK6_POLDO</name>
<dbReference type="Gene3D" id="1.10.8.1220">
    <property type="match status" value="1"/>
</dbReference>
<dbReference type="InterPro" id="IPR026983">
    <property type="entry name" value="DHC"/>
</dbReference>
<dbReference type="Pfam" id="PF12774">
    <property type="entry name" value="AAA_6"/>
    <property type="match status" value="1"/>
</dbReference>
<feature type="domain" description="AAA+ ATPase" evidence="14">
    <location>
        <begin position="2091"/>
        <end position="2239"/>
    </location>
</feature>
<dbReference type="Pfam" id="PF12775">
    <property type="entry name" value="AAA_7"/>
    <property type="match status" value="1"/>
</dbReference>
<protein>
    <submittedName>
        <fullName evidence="16">Dynein heavy chain 1, axonemal-like</fullName>
    </submittedName>
</protein>
<dbReference type="InterPro" id="IPR043160">
    <property type="entry name" value="Dynein_C_barrel"/>
</dbReference>
<dbReference type="InterPro" id="IPR042219">
    <property type="entry name" value="AAA_lid_11_sf"/>
</dbReference>
<evidence type="ECO:0000256" key="10">
    <source>
        <dbReference type="ARBA" id="ARBA00023175"/>
    </source>
</evidence>
<dbReference type="Gene3D" id="1.20.140.100">
    <property type="entry name" value="Dynein heavy chain, N-terminal domain 2"/>
    <property type="match status" value="1"/>
</dbReference>
<dbReference type="GeneID" id="107069211"/>
<dbReference type="Pfam" id="PF17852">
    <property type="entry name" value="Dynein_AAA_lid"/>
    <property type="match status" value="1"/>
</dbReference>
<dbReference type="Gene3D" id="1.10.287.2620">
    <property type="match status" value="1"/>
</dbReference>
<dbReference type="Pfam" id="PF12780">
    <property type="entry name" value="AAA_8"/>
    <property type="match status" value="1"/>
</dbReference>
<dbReference type="InterPro" id="IPR041466">
    <property type="entry name" value="Dynein_AAA5_ext"/>
</dbReference>
<dbReference type="InterPro" id="IPR041228">
    <property type="entry name" value="Dynein_C"/>
</dbReference>
<evidence type="ECO:0000256" key="2">
    <source>
        <dbReference type="ARBA" id="ARBA00008887"/>
    </source>
</evidence>
<organism evidence="15 16">
    <name type="scientific">Polistes dominula</name>
    <name type="common">European paper wasp</name>
    <name type="synonym">Vespa dominula</name>
    <dbReference type="NCBI Taxonomy" id="743375"/>
    <lineage>
        <taxon>Eukaryota</taxon>
        <taxon>Metazoa</taxon>
        <taxon>Ecdysozoa</taxon>
        <taxon>Arthropoda</taxon>
        <taxon>Hexapoda</taxon>
        <taxon>Insecta</taxon>
        <taxon>Pterygota</taxon>
        <taxon>Neoptera</taxon>
        <taxon>Endopterygota</taxon>
        <taxon>Hymenoptera</taxon>
        <taxon>Apocrita</taxon>
        <taxon>Aculeata</taxon>
        <taxon>Vespoidea</taxon>
        <taxon>Vespidae</taxon>
        <taxon>Polistinae</taxon>
        <taxon>Polistini</taxon>
        <taxon>Polistes</taxon>
    </lineage>
</organism>
<evidence type="ECO:0000256" key="11">
    <source>
        <dbReference type="ARBA" id="ARBA00023212"/>
    </source>
</evidence>
<dbReference type="Pfam" id="PF18198">
    <property type="entry name" value="AAA_lid_11"/>
    <property type="match status" value="1"/>
</dbReference>
<dbReference type="InterPro" id="IPR035706">
    <property type="entry name" value="AAA_9"/>
</dbReference>
<proteinExistence type="inferred from homology"/>
<dbReference type="Gene3D" id="1.20.920.30">
    <property type="match status" value="1"/>
</dbReference>
<dbReference type="Gene3D" id="1.10.472.130">
    <property type="match status" value="1"/>
</dbReference>
<dbReference type="InterPro" id="IPR004273">
    <property type="entry name" value="Dynein_heavy_D6_P-loop"/>
</dbReference>
<feature type="domain" description="AAA+ ATPase" evidence="14">
    <location>
        <begin position="1455"/>
        <end position="1594"/>
    </location>
</feature>
<dbReference type="SMART" id="SM00382">
    <property type="entry name" value="AAA"/>
    <property type="match status" value="2"/>
</dbReference>
<dbReference type="Gene3D" id="1.20.920.20">
    <property type="match status" value="1"/>
</dbReference>
<dbReference type="Gene3D" id="1.10.8.710">
    <property type="match status" value="1"/>
</dbReference>
<dbReference type="Pfam" id="PF08393">
    <property type="entry name" value="DHC_N2"/>
    <property type="match status" value="1"/>
</dbReference>
<dbReference type="InterPro" id="IPR042228">
    <property type="entry name" value="Dynein_linker_3"/>
</dbReference>
<gene>
    <name evidence="16" type="primary">LOC107069211</name>
</gene>
<evidence type="ECO:0000256" key="4">
    <source>
        <dbReference type="ARBA" id="ARBA00022701"/>
    </source>
</evidence>
<evidence type="ECO:0000256" key="3">
    <source>
        <dbReference type="ARBA" id="ARBA00022490"/>
    </source>
</evidence>
<keyword evidence="7" id="KW-0243">Dynein</keyword>
<dbReference type="Gene3D" id="3.10.490.20">
    <property type="match status" value="1"/>
</dbReference>
<dbReference type="Gene3D" id="6.10.140.1060">
    <property type="match status" value="1"/>
</dbReference>
<dbReference type="Gene3D" id="1.10.8.720">
    <property type="entry name" value="Region D6 of dynein motor"/>
    <property type="match status" value="1"/>
</dbReference>
<dbReference type="InterPro" id="IPR024317">
    <property type="entry name" value="Dynein_heavy_chain_D4_dom"/>
</dbReference>
<dbReference type="InterPro" id="IPR043157">
    <property type="entry name" value="Dynein_AAA1S"/>
</dbReference>
<keyword evidence="3" id="KW-0963">Cytoplasm</keyword>
<evidence type="ECO:0000313" key="15">
    <source>
        <dbReference type="Proteomes" id="UP000694924"/>
    </source>
</evidence>
<dbReference type="Pfam" id="PF12781">
    <property type="entry name" value="AAA_9"/>
    <property type="match status" value="1"/>
</dbReference>
<dbReference type="InterPro" id="IPR003593">
    <property type="entry name" value="AAA+_ATPase"/>
</dbReference>
<dbReference type="Pfam" id="PF03028">
    <property type="entry name" value="Dynein_heavy"/>
    <property type="match status" value="1"/>
</dbReference>
<keyword evidence="9" id="KW-0969">Cilium</keyword>
<keyword evidence="6" id="KW-0067">ATP-binding</keyword>
<keyword evidence="8 13" id="KW-0175">Coiled coil</keyword>
<keyword evidence="11" id="KW-0206">Cytoskeleton</keyword>
<keyword evidence="4" id="KW-0493">Microtubule</keyword>
<keyword evidence="12" id="KW-0966">Cell projection</keyword>
<keyword evidence="15" id="KW-1185">Reference proteome</keyword>
<evidence type="ECO:0000256" key="1">
    <source>
        <dbReference type="ARBA" id="ARBA00004430"/>
    </source>
</evidence>
<dbReference type="InterPro" id="IPR041589">
    <property type="entry name" value="DNAH3_AAA_lid_1"/>
</dbReference>
<dbReference type="Pfam" id="PF12777">
    <property type="entry name" value="MT"/>
    <property type="match status" value="1"/>
</dbReference>
<dbReference type="InterPro" id="IPR042222">
    <property type="entry name" value="Dynein_2_N"/>
</dbReference>
<evidence type="ECO:0000256" key="8">
    <source>
        <dbReference type="ARBA" id="ARBA00023054"/>
    </source>
</evidence>
<dbReference type="Proteomes" id="UP000694924">
    <property type="component" value="Unplaced"/>
</dbReference>
<feature type="coiled-coil region" evidence="13">
    <location>
        <begin position="3229"/>
        <end position="3291"/>
    </location>
</feature>
<evidence type="ECO:0000256" key="12">
    <source>
        <dbReference type="ARBA" id="ARBA00023273"/>
    </source>
</evidence>
<dbReference type="PANTHER" id="PTHR22878:SF73">
    <property type="entry name" value="DYNEIN AXONEMAL HEAVY CHAIN 1"/>
    <property type="match status" value="1"/>
</dbReference>
<evidence type="ECO:0000313" key="16">
    <source>
        <dbReference type="RefSeq" id="XP_015181793.1"/>
    </source>
</evidence>
<reference evidence="16" key="1">
    <citation type="submission" date="2025-08" db="UniProtKB">
        <authorList>
            <consortium name="RefSeq"/>
        </authorList>
    </citation>
    <scope>IDENTIFICATION</scope>
    <source>
        <tissue evidence="16">Whole body</tissue>
    </source>
</reference>
<dbReference type="Pfam" id="PF18199">
    <property type="entry name" value="Dynein_C"/>
    <property type="match status" value="1"/>
</dbReference>
<keyword evidence="10" id="KW-0505">Motor protein</keyword>
<dbReference type="InterPro" id="IPR041658">
    <property type="entry name" value="AAA_lid_11"/>
</dbReference>
<dbReference type="Gene3D" id="1.20.58.1120">
    <property type="match status" value="1"/>
</dbReference>
<dbReference type="InterPro" id="IPR024743">
    <property type="entry name" value="Dynein_HC_stalk"/>
</dbReference>
<dbReference type="InterPro" id="IPR035699">
    <property type="entry name" value="AAA_6"/>
</dbReference>